<dbReference type="Proteomes" id="UP000034224">
    <property type="component" value="Unassembled WGS sequence"/>
</dbReference>
<comment type="pathway">
    <text evidence="10">Cell wall biogenesis; peptidoglycan biosynthesis.</text>
</comment>
<evidence type="ECO:0000313" key="15">
    <source>
        <dbReference type="EMBL" id="KKW15043.1"/>
    </source>
</evidence>
<dbReference type="UniPathway" id="UPA00219"/>
<evidence type="ECO:0000256" key="11">
    <source>
        <dbReference type="PIRSR" id="PIRSR039102-1"/>
    </source>
</evidence>
<dbReference type="Pfam" id="PF01820">
    <property type="entry name" value="Dala_Dala_lig_N"/>
    <property type="match status" value="2"/>
</dbReference>
<feature type="binding site" evidence="12">
    <location>
        <position position="273"/>
    </location>
    <ligand>
        <name>Mg(2+)</name>
        <dbReference type="ChEBI" id="CHEBI:18420"/>
        <label>1</label>
    </ligand>
</feature>
<evidence type="ECO:0000256" key="7">
    <source>
        <dbReference type="ARBA" id="ARBA00022960"/>
    </source>
</evidence>
<dbReference type="InterPro" id="IPR000291">
    <property type="entry name" value="D-Ala_lig_Van_CS"/>
</dbReference>
<dbReference type="GO" id="GO:0009252">
    <property type="term" value="P:peptidoglycan biosynthetic process"/>
    <property type="evidence" value="ECO:0007669"/>
    <property type="project" value="UniProtKB-UniRule"/>
</dbReference>
<evidence type="ECO:0000256" key="6">
    <source>
        <dbReference type="ARBA" id="ARBA00022840"/>
    </source>
</evidence>
<evidence type="ECO:0000256" key="9">
    <source>
        <dbReference type="ARBA" id="ARBA00023316"/>
    </source>
</evidence>
<dbReference type="Pfam" id="PF07478">
    <property type="entry name" value="Dala_Dala_lig_C"/>
    <property type="match status" value="1"/>
</dbReference>
<keyword evidence="7 10" id="KW-0133">Cell shape</keyword>
<keyword evidence="12" id="KW-0479">Metal-binding</keyword>
<keyword evidence="4 10" id="KW-0436">Ligase</keyword>
<dbReference type="GO" id="GO:0005524">
    <property type="term" value="F:ATP binding"/>
    <property type="evidence" value="ECO:0007669"/>
    <property type="project" value="UniProtKB-UniRule"/>
</dbReference>
<dbReference type="PANTHER" id="PTHR23132">
    <property type="entry name" value="D-ALANINE--D-ALANINE LIGASE"/>
    <property type="match status" value="1"/>
</dbReference>
<feature type="active site" evidence="11">
    <location>
        <position position="20"/>
    </location>
</feature>
<evidence type="ECO:0000256" key="4">
    <source>
        <dbReference type="ARBA" id="ARBA00022598"/>
    </source>
</evidence>
<keyword evidence="5 13" id="KW-0547">Nucleotide-binding</keyword>
<evidence type="ECO:0000256" key="1">
    <source>
        <dbReference type="ARBA" id="ARBA00004496"/>
    </source>
</evidence>
<name>A0A0G1W8J6_9BACT</name>
<dbReference type="InterPro" id="IPR011095">
    <property type="entry name" value="Dala_Dala_lig_C"/>
</dbReference>
<dbReference type="GO" id="GO:0008716">
    <property type="term" value="F:D-alanine-D-alanine ligase activity"/>
    <property type="evidence" value="ECO:0007669"/>
    <property type="project" value="UniProtKB-UniRule"/>
</dbReference>
<evidence type="ECO:0000256" key="5">
    <source>
        <dbReference type="ARBA" id="ARBA00022741"/>
    </source>
</evidence>
<dbReference type="NCBIfam" id="NF002378">
    <property type="entry name" value="PRK01372.1"/>
    <property type="match status" value="1"/>
</dbReference>
<dbReference type="InterPro" id="IPR011127">
    <property type="entry name" value="Dala_Dala_lig_N"/>
</dbReference>
<dbReference type="PROSITE" id="PS00844">
    <property type="entry name" value="DALA_DALA_LIGASE_2"/>
    <property type="match status" value="1"/>
</dbReference>
<comment type="caution">
    <text evidence="15">The sequence shown here is derived from an EMBL/GenBank/DDBJ whole genome shotgun (WGS) entry which is preliminary data.</text>
</comment>
<keyword evidence="9 10" id="KW-0961">Cell wall biogenesis/degradation</keyword>
<dbReference type="SUPFAM" id="SSF52440">
    <property type="entry name" value="PreATP-grasp domain"/>
    <property type="match status" value="1"/>
</dbReference>
<dbReference type="GO" id="GO:0071555">
    <property type="term" value="P:cell wall organization"/>
    <property type="evidence" value="ECO:0007669"/>
    <property type="project" value="UniProtKB-KW"/>
</dbReference>
<keyword evidence="12" id="KW-0464">Manganese</keyword>
<dbReference type="InterPro" id="IPR005905">
    <property type="entry name" value="D_ala_D_ala"/>
</dbReference>
<keyword evidence="6 13" id="KW-0067">ATP-binding</keyword>
<dbReference type="EMBL" id="LCQK01000002">
    <property type="protein sequence ID" value="KKW15043.1"/>
    <property type="molecule type" value="Genomic_DNA"/>
</dbReference>
<dbReference type="InterPro" id="IPR016185">
    <property type="entry name" value="PreATP-grasp_dom_sf"/>
</dbReference>
<comment type="subcellular location">
    <subcellularLocation>
        <location evidence="1 10">Cytoplasm</location>
    </subcellularLocation>
</comment>
<dbReference type="PATRIC" id="fig|1618665.3.peg.381"/>
<keyword evidence="12" id="KW-0460">Magnesium</keyword>
<evidence type="ECO:0000256" key="8">
    <source>
        <dbReference type="ARBA" id="ARBA00022984"/>
    </source>
</evidence>
<dbReference type="GO" id="GO:0005737">
    <property type="term" value="C:cytoplasm"/>
    <property type="evidence" value="ECO:0007669"/>
    <property type="project" value="UniProtKB-SubCell"/>
</dbReference>
<dbReference type="PIRSF" id="PIRSF039102">
    <property type="entry name" value="Ddl/VanB"/>
    <property type="match status" value="1"/>
</dbReference>
<dbReference type="EC" id="6.3.2.4" evidence="10"/>
<dbReference type="STRING" id="1618665.UY55_C0002G0099"/>
<keyword evidence="3 10" id="KW-0963">Cytoplasm</keyword>
<feature type="binding site" evidence="12">
    <location>
        <position position="288"/>
    </location>
    <ligand>
        <name>Mg(2+)</name>
        <dbReference type="ChEBI" id="CHEBI:18420"/>
        <label>2</label>
    </ligand>
</feature>
<organism evidence="15 16">
    <name type="scientific">Candidatus Jorgensenbacteria bacterium GW2011_GWB1_50_10</name>
    <dbReference type="NCBI Taxonomy" id="1618665"/>
    <lineage>
        <taxon>Bacteria</taxon>
        <taxon>Candidatus Joergenseniibacteriota</taxon>
    </lineage>
</organism>
<dbReference type="PROSITE" id="PS50975">
    <property type="entry name" value="ATP_GRASP"/>
    <property type="match status" value="1"/>
</dbReference>
<dbReference type="SUPFAM" id="SSF56059">
    <property type="entry name" value="Glutathione synthetase ATP-binding domain-like"/>
    <property type="match status" value="1"/>
</dbReference>
<evidence type="ECO:0000256" key="10">
    <source>
        <dbReference type="HAMAP-Rule" id="MF_00047"/>
    </source>
</evidence>
<evidence type="ECO:0000256" key="13">
    <source>
        <dbReference type="PROSITE-ProRule" id="PRU00409"/>
    </source>
</evidence>
<dbReference type="Gene3D" id="3.40.50.20">
    <property type="match status" value="2"/>
</dbReference>
<feature type="domain" description="ATP-grasp" evidence="14">
    <location>
        <begin position="110"/>
        <end position="319"/>
    </location>
</feature>
<dbReference type="GO" id="GO:0046872">
    <property type="term" value="F:metal ion binding"/>
    <property type="evidence" value="ECO:0007669"/>
    <property type="project" value="UniProtKB-KW"/>
</dbReference>
<evidence type="ECO:0000256" key="3">
    <source>
        <dbReference type="ARBA" id="ARBA00022490"/>
    </source>
</evidence>
<feature type="active site" evidence="11">
    <location>
        <position position="297"/>
    </location>
</feature>
<comment type="function">
    <text evidence="10">Cell wall formation.</text>
</comment>
<dbReference type="Gene3D" id="3.30.470.20">
    <property type="entry name" value="ATP-grasp fold, B domain"/>
    <property type="match status" value="1"/>
</dbReference>
<evidence type="ECO:0000256" key="2">
    <source>
        <dbReference type="ARBA" id="ARBA00010871"/>
    </source>
</evidence>
<dbReference type="InterPro" id="IPR011761">
    <property type="entry name" value="ATP-grasp"/>
</dbReference>
<dbReference type="HAMAP" id="MF_00047">
    <property type="entry name" value="Dala_Dala_lig"/>
    <property type="match status" value="1"/>
</dbReference>
<feature type="binding site" evidence="12">
    <location>
        <position position="286"/>
    </location>
    <ligand>
        <name>Mg(2+)</name>
        <dbReference type="ChEBI" id="CHEBI:18420"/>
        <label>1</label>
    </ligand>
</feature>
<evidence type="ECO:0000256" key="12">
    <source>
        <dbReference type="PIRSR" id="PIRSR039102-3"/>
    </source>
</evidence>
<comment type="catalytic activity">
    <reaction evidence="10">
        <text>2 D-alanine + ATP = D-alanyl-D-alanine + ADP + phosphate + H(+)</text>
        <dbReference type="Rhea" id="RHEA:11224"/>
        <dbReference type="ChEBI" id="CHEBI:15378"/>
        <dbReference type="ChEBI" id="CHEBI:30616"/>
        <dbReference type="ChEBI" id="CHEBI:43474"/>
        <dbReference type="ChEBI" id="CHEBI:57416"/>
        <dbReference type="ChEBI" id="CHEBI:57822"/>
        <dbReference type="ChEBI" id="CHEBI:456216"/>
        <dbReference type="EC" id="6.3.2.4"/>
    </reaction>
</comment>
<feature type="active site" evidence="11">
    <location>
        <position position="159"/>
    </location>
</feature>
<dbReference type="AlphaFoldDB" id="A0A0G1W8J6"/>
<dbReference type="Gene3D" id="3.30.1490.20">
    <property type="entry name" value="ATP-grasp fold, A domain"/>
    <property type="match status" value="1"/>
</dbReference>
<keyword evidence="8 10" id="KW-0573">Peptidoglycan synthesis</keyword>
<comment type="similarity">
    <text evidence="2 10">Belongs to the D-alanine--D-alanine ligase family.</text>
</comment>
<feature type="binding site" evidence="12">
    <location>
        <position position="286"/>
    </location>
    <ligand>
        <name>Mg(2+)</name>
        <dbReference type="ChEBI" id="CHEBI:18420"/>
        <label>2</label>
    </ligand>
</feature>
<evidence type="ECO:0000313" key="16">
    <source>
        <dbReference type="Proteomes" id="UP000034224"/>
    </source>
</evidence>
<protein>
    <recommendedName>
        <fullName evidence="10">D-alanine--D-alanine ligase</fullName>
        <ecNumber evidence="10">6.3.2.4</ecNumber>
    </recommendedName>
    <alternativeName>
        <fullName evidence="10">D-Ala-D-Ala ligase</fullName>
    </alternativeName>
    <alternativeName>
        <fullName evidence="10">D-alanylalanine synthetase</fullName>
    </alternativeName>
</protein>
<evidence type="ECO:0000259" key="14">
    <source>
        <dbReference type="PROSITE" id="PS50975"/>
    </source>
</evidence>
<comment type="cofactor">
    <cofactor evidence="12">
        <name>Mg(2+)</name>
        <dbReference type="ChEBI" id="CHEBI:18420"/>
    </cofactor>
    <cofactor evidence="12">
        <name>Mn(2+)</name>
        <dbReference type="ChEBI" id="CHEBI:29035"/>
    </cofactor>
    <text evidence="12">Binds 2 magnesium or manganese ions per subunit.</text>
</comment>
<dbReference type="GO" id="GO:0008360">
    <property type="term" value="P:regulation of cell shape"/>
    <property type="evidence" value="ECO:0007669"/>
    <property type="project" value="UniProtKB-KW"/>
</dbReference>
<gene>
    <name evidence="10" type="primary">ddl</name>
    <name evidence="15" type="ORF">UY55_C0002G0099</name>
</gene>
<sequence>MFPNDKKLRVAVLMGGPSAEHEVSLKSGEEVLKHLNPEHYNIKRVLISKTGDWEIPPKELKHYADVVFIALHGPYGEDGTVQNILEEEGIPYTGSGSLSSALAMNKFLSYRLFKETGFNTPLTFLVTEKDWKDKPLSVLHQIHRYLGYPFVVKPNNQGSSVGVTIVKDEQGITGAFNEAFNLSKEALIQEYISGKEITCGVLDNGLPGSEFALLPTEIVPQASHFYDYKSKYDEGGSKHIIPPRVPEHLIRKIQTIAKTVHKLMGCRGFSRADFILDKRDDLYILEVNTIPGLTPQSLLPEAAFASGISFPALLSKVTNSAFLLTTSQTNKFLREI</sequence>
<dbReference type="NCBIfam" id="TIGR01205">
    <property type="entry name" value="D_ala_D_alaTIGR"/>
    <property type="match status" value="1"/>
</dbReference>
<dbReference type="InterPro" id="IPR013815">
    <property type="entry name" value="ATP_grasp_subdomain_1"/>
</dbReference>
<dbReference type="PANTHER" id="PTHR23132:SF23">
    <property type="entry name" value="D-ALANINE--D-ALANINE LIGASE B"/>
    <property type="match status" value="1"/>
</dbReference>
<proteinExistence type="inferred from homology"/>
<reference evidence="15 16" key="1">
    <citation type="journal article" date="2015" name="Nature">
        <title>rRNA introns, odd ribosomes, and small enigmatic genomes across a large radiation of phyla.</title>
        <authorList>
            <person name="Brown C.T."/>
            <person name="Hug L.A."/>
            <person name="Thomas B.C."/>
            <person name="Sharon I."/>
            <person name="Castelle C.J."/>
            <person name="Singh A."/>
            <person name="Wilkins M.J."/>
            <person name="Williams K.H."/>
            <person name="Banfield J.F."/>
        </authorList>
    </citation>
    <scope>NUCLEOTIDE SEQUENCE [LARGE SCALE GENOMIC DNA]</scope>
</reference>
<accession>A0A0G1W8J6</accession>